<feature type="compositionally biased region" description="Polar residues" evidence="1">
    <location>
        <begin position="1"/>
        <end position="20"/>
    </location>
</feature>
<comment type="caution">
    <text evidence="2">The sequence shown here is derived from an EMBL/GenBank/DDBJ whole genome shotgun (WGS) entry which is preliminary data.</text>
</comment>
<dbReference type="AlphaFoldDB" id="A0A840D9C5"/>
<reference evidence="2" key="1">
    <citation type="submission" date="2020-08" db="EMBL/GenBank/DDBJ databases">
        <title>Genomic Encyclopedia of Type Strains, Phase IV (KMG-IV): sequencing the most valuable type-strain genomes for metagenomic binning, comparative biology and taxonomic classification.</title>
        <authorList>
            <person name="Goeker M."/>
        </authorList>
    </citation>
    <scope>NUCLEOTIDE SEQUENCE [LARGE SCALE GENOMIC DNA]</scope>
    <source>
        <strain evidence="2">DSM 105720</strain>
    </source>
</reference>
<sequence>MEAESLTISIRPDSQTQTLGEHSVDSSPKVVYLTKTTPSEYSTPILTVLF</sequence>
<proteinExistence type="predicted"/>
<keyword evidence="3" id="KW-1185">Reference proteome</keyword>
<dbReference type="Proteomes" id="UP000560658">
    <property type="component" value="Unassembled WGS sequence"/>
</dbReference>
<organism evidence="2 3">
    <name type="scientific">Bacteroides reticulotermitis</name>
    <dbReference type="NCBI Taxonomy" id="1133319"/>
    <lineage>
        <taxon>Bacteria</taxon>
        <taxon>Pseudomonadati</taxon>
        <taxon>Bacteroidota</taxon>
        <taxon>Bacteroidia</taxon>
        <taxon>Bacteroidales</taxon>
        <taxon>Bacteroidaceae</taxon>
        <taxon>Bacteroides</taxon>
    </lineage>
</organism>
<evidence type="ECO:0000313" key="2">
    <source>
        <dbReference type="EMBL" id="MBB4046044.1"/>
    </source>
</evidence>
<accession>A0A840D9C5</accession>
<dbReference type="EMBL" id="JACIER010000021">
    <property type="protein sequence ID" value="MBB4046044.1"/>
    <property type="molecule type" value="Genomic_DNA"/>
</dbReference>
<gene>
    <name evidence="2" type="ORF">GGR06_003870</name>
</gene>
<evidence type="ECO:0000256" key="1">
    <source>
        <dbReference type="SAM" id="MobiDB-lite"/>
    </source>
</evidence>
<feature type="region of interest" description="Disordered" evidence="1">
    <location>
        <begin position="1"/>
        <end position="22"/>
    </location>
</feature>
<name>A0A840D9C5_9BACE</name>
<protein>
    <submittedName>
        <fullName evidence="2">Uncharacterized protein</fullName>
    </submittedName>
</protein>
<evidence type="ECO:0000313" key="3">
    <source>
        <dbReference type="Proteomes" id="UP000560658"/>
    </source>
</evidence>